<evidence type="ECO:0000313" key="1">
    <source>
        <dbReference type="EMBL" id="KAI9920514.1"/>
    </source>
</evidence>
<organism evidence="1 2">
    <name type="scientific">Peronosclerospora sorghi</name>
    <dbReference type="NCBI Taxonomy" id="230839"/>
    <lineage>
        <taxon>Eukaryota</taxon>
        <taxon>Sar</taxon>
        <taxon>Stramenopiles</taxon>
        <taxon>Oomycota</taxon>
        <taxon>Peronosporomycetes</taxon>
        <taxon>Peronosporales</taxon>
        <taxon>Peronosporaceae</taxon>
        <taxon>Peronosclerospora</taxon>
    </lineage>
</organism>
<proteinExistence type="predicted"/>
<accession>A0ACC0WNR9</accession>
<protein>
    <submittedName>
        <fullName evidence="1">Uncharacterized protein</fullName>
    </submittedName>
</protein>
<keyword evidence="2" id="KW-1185">Reference proteome</keyword>
<reference evidence="1 2" key="1">
    <citation type="journal article" date="2022" name="bioRxiv">
        <title>The genome of the oomycete Peronosclerospora sorghi, a cosmopolitan pathogen of maize and sorghum, is inflated with dispersed pseudogenes.</title>
        <authorList>
            <person name="Fletcher K."/>
            <person name="Martin F."/>
            <person name="Isakeit T."/>
            <person name="Cavanaugh K."/>
            <person name="Magill C."/>
            <person name="Michelmore R."/>
        </authorList>
    </citation>
    <scope>NUCLEOTIDE SEQUENCE [LARGE SCALE GENOMIC DNA]</scope>
    <source>
        <strain evidence="1">P6</strain>
    </source>
</reference>
<sequence>MSQLDKVNNLRCNTLTEVIAAAQAYERAHFGGERPPRRPKNVGDSGPEPMDLSCAGVVKPTKDVCRQQNLCFYCREAGHRIAECPKRRQGNADAQRM</sequence>
<name>A0ACC0WNR9_9STRA</name>
<gene>
    <name evidence="1" type="ORF">PsorP6_015840</name>
</gene>
<dbReference type="EMBL" id="CM047589">
    <property type="protein sequence ID" value="KAI9920514.1"/>
    <property type="molecule type" value="Genomic_DNA"/>
</dbReference>
<evidence type="ECO:0000313" key="2">
    <source>
        <dbReference type="Proteomes" id="UP001163321"/>
    </source>
</evidence>
<comment type="caution">
    <text evidence="1">The sequence shown here is derived from an EMBL/GenBank/DDBJ whole genome shotgun (WGS) entry which is preliminary data.</text>
</comment>
<dbReference type="Proteomes" id="UP001163321">
    <property type="component" value="Chromosome 10"/>
</dbReference>